<dbReference type="InterPro" id="IPR013223">
    <property type="entry name" value="RNase_B_OB_dom"/>
</dbReference>
<evidence type="ECO:0000313" key="11">
    <source>
        <dbReference type="EMBL" id="BDD88076.1"/>
    </source>
</evidence>
<name>A0ABM7WAU7_9BACT</name>
<dbReference type="Pfam" id="PF00773">
    <property type="entry name" value="RNB"/>
    <property type="match status" value="1"/>
</dbReference>
<evidence type="ECO:0000256" key="7">
    <source>
        <dbReference type="ARBA" id="ARBA00022884"/>
    </source>
</evidence>
<dbReference type="PANTHER" id="PTHR23355">
    <property type="entry name" value="RIBONUCLEASE"/>
    <property type="match status" value="1"/>
</dbReference>
<gene>
    <name evidence="8 11" type="primary">rnr</name>
    <name evidence="11" type="ORF">DPPLL_24410</name>
</gene>
<keyword evidence="3 8" id="KW-0963">Cytoplasm</keyword>
<sequence length="753" mass="84045">MKTKFGQRHGRGKRFPDRSRRSRPAQLAAADIRLRNRILTALFFSSDPISSNDLAKKLGGLPRSGRQDVERLLMGLERDGLVRQTGKKDFMLQARSPLAEAIIDMSPSGHAFARLLSSRHGVSEEGREKDAYVPPARLSTALPGDRVLAFVTPSRRPGKKEAEVLHILQRANLRVAGFYHEGGHCGVVHPDDSRFPFAIALAAPPPQPVEDGHAVLVSLLYGTDHTHPRGEIVEVLGDPGQVTVQVRLIIEKFRLPHRFSDEAEQQARFPPPDPAADSRQDLRQTLHVTIDGADAKDFDDAIAVEAIPDGYRLMVSIADVSAHVEVGSALDLEAYERGTSVYLPSTVVPMLPENLSNNLCSLVPDADRLAVTVTIDFDQNGKRLRTSFARTIIRSKYRFTYDTVEQIVTTRDQVLRDRHERFVAELDRAAELAKILHAARQRRGAIGFTLPEAVVLFDDDGQVAAVKRSVRLFAHQIIEEFMLAANEAVAETVVSTGADLLFRIHEPPEPEKINDFQTFARTLGLDLPDNPATPAWYNRLIEQVEGTPYEYIINNLLLRTMQQARYSAEHTGHFGLASDHYTHFTSPIRRYPDLIVHRQLCRLIQAGKPAASKGRPDRSSPTGQLPEDARHLSERERIAVAAEREMVDRLACRFMSRHLGEIFSAVISGVSETVFFVELLDFAVSGIVSLSALTDDYYLLDQKRHRLVGDISGQTLQIGNLVQVVLAAVDFDQNKLQFSLKQPRKRRKNATPH</sequence>
<dbReference type="Pfam" id="PF17876">
    <property type="entry name" value="CSD2"/>
    <property type="match status" value="1"/>
</dbReference>
<organism evidence="11 12">
    <name type="scientific">Desulfofustis limnaeus</name>
    <dbReference type="NCBI Taxonomy" id="2740163"/>
    <lineage>
        <taxon>Bacteria</taxon>
        <taxon>Pseudomonadati</taxon>
        <taxon>Thermodesulfobacteriota</taxon>
        <taxon>Desulfobulbia</taxon>
        <taxon>Desulfobulbales</taxon>
        <taxon>Desulfocapsaceae</taxon>
        <taxon>Desulfofustis</taxon>
    </lineage>
</organism>
<comment type="subcellular location">
    <subcellularLocation>
        <location evidence="2 8">Cytoplasm</location>
    </subcellularLocation>
</comment>
<dbReference type="Proteomes" id="UP000830055">
    <property type="component" value="Chromosome"/>
</dbReference>
<dbReference type="RefSeq" id="WP_284151466.1">
    <property type="nucleotide sequence ID" value="NZ_AP025516.1"/>
</dbReference>
<dbReference type="NCBIfam" id="TIGR02063">
    <property type="entry name" value="RNase_R"/>
    <property type="match status" value="1"/>
</dbReference>
<dbReference type="InterPro" id="IPR040476">
    <property type="entry name" value="CSD2"/>
</dbReference>
<dbReference type="InterPro" id="IPR003029">
    <property type="entry name" value="S1_domain"/>
</dbReference>
<evidence type="ECO:0000259" key="10">
    <source>
        <dbReference type="PROSITE" id="PS50126"/>
    </source>
</evidence>
<dbReference type="SMART" id="SM00316">
    <property type="entry name" value="S1"/>
    <property type="match status" value="1"/>
</dbReference>
<keyword evidence="4 8" id="KW-0540">Nuclease</keyword>
<dbReference type="PANTHER" id="PTHR23355:SF9">
    <property type="entry name" value="DIS3-LIKE EXONUCLEASE 2"/>
    <property type="match status" value="1"/>
</dbReference>
<feature type="domain" description="S1 motif" evidence="10">
    <location>
        <begin position="660"/>
        <end position="741"/>
    </location>
</feature>
<dbReference type="Pfam" id="PF00575">
    <property type="entry name" value="S1"/>
    <property type="match status" value="1"/>
</dbReference>
<dbReference type="Gene3D" id="1.10.10.10">
    <property type="entry name" value="Winged helix-like DNA-binding domain superfamily/Winged helix DNA-binding domain"/>
    <property type="match status" value="1"/>
</dbReference>
<keyword evidence="6 8" id="KW-0269">Exonuclease</keyword>
<comment type="function">
    <text evidence="8">3'-5' exoribonuclease that releases 5'-nucleoside monophosphates and is involved in maturation of structured RNAs.</text>
</comment>
<dbReference type="InterPro" id="IPR011805">
    <property type="entry name" value="RNase_R"/>
</dbReference>
<evidence type="ECO:0000313" key="12">
    <source>
        <dbReference type="Proteomes" id="UP000830055"/>
    </source>
</evidence>
<dbReference type="InterPro" id="IPR036388">
    <property type="entry name" value="WH-like_DNA-bd_sf"/>
</dbReference>
<evidence type="ECO:0000256" key="4">
    <source>
        <dbReference type="ARBA" id="ARBA00022722"/>
    </source>
</evidence>
<dbReference type="NCBIfam" id="TIGR00358">
    <property type="entry name" value="3_prime_RNase"/>
    <property type="match status" value="1"/>
</dbReference>
<dbReference type="HAMAP" id="MF_01895">
    <property type="entry name" value="RNase_R"/>
    <property type="match status" value="1"/>
</dbReference>
<dbReference type="InterPro" id="IPR022966">
    <property type="entry name" value="RNase_II/R_CS"/>
</dbReference>
<feature type="compositionally biased region" description="Basic residues" evidence="9">
    <location>
        <begin position="1"/>
        <end position="13"/>
    </location>
</feature>
<evidence type="ECO:0000256" key="5">
    <source>
        <dbReference type="ARBA" id="ARBA00022801"/>
    </source>
</evidence>
<dbReference type="PROSITE" id="PS50126">
    <property type="entry name" value="S1"/>
    <property type="match status" value="1"/>
</dbReference>
<evidence type="ECO:0000256" key="9">
    <source>
        <dbReference type="SAM" id="MobiDB-lite"/>
    </source>
</evidence>
<proteinExistence type="inferred from homology"/>
<dbReference type="EC" id="3.1.13.1" evidence="8"/>
<evidence type="ECO:0000256" key="6">
    <source>
        <dbReference type="ARBA" id="ARBA00022839"/>
    </source>
</evidence>
<comment type="catalytic activity">
    <reaction evidence="1 8">
        <text>Exonucleolytic cleavage in the 3'- to 5'-direction to yield nucleoside 5'-phosphates.</text>
        <dbReference type="EC" id="3.1.13.1"/>
    </reaction>
</comment>
<evidence type="ECO:0000256" key="2">
    <source>
        <dbReference type="ARBA" id="ARBA00004496"/>
    </source>
</evidence>
<dbReference type="InterPro" id="IPR004476">
    <property type="entry name" value="RNase_II/RNase_R"/>
</dbReference>
<reference evidence="11 12" key="1">
    <citation type="submission" date="2022-01" db="EMBL/GenBank/DDBJ databases">
        <title>Desulfofustis limnae sp. nov., a novel mesophilic sulfate-reducing bacterium isolated from marsh soil.</title>
        <authorList>
            <person name="Watanabe M."/>
            <person name="Takahashi A."/>
            <person name="Kojima H."/>
            <person name="Fukui M."/>
        </authorList>
    </citation>
    <scope>NUCLEOTIDE SEQUENCE [LARGE SCALE GENOMIC DNA]</scope>
    <source>
        <strain evidence="11 12">PPLL</strain>
    </source>
</reference>
<dbReference type="SUPFAM" id="SSF50249">
    <property type="entry name" value="Nucleic acid-binding proteins"/>
    <property type="match status" value="4"/>
</dbReference>
<keyword evidence="5 8" id="KW-0378">Hydrolase</keyword>
<evidence type="ECO:0000256" key="8">
    <source>
        <dbReference type="HAMAP-Rule" id="MF_01895"/>
    </source>
</evidence>
<evidence type="ECO:0000256" key="3">
    <source>
        <dbReference type="ARBA" id="ARBA00022490"/>
    </source>
</evidence>
<dbReference type="InterPro" id="IPR050180">
    <property type="entry name" value="RNR_Ribonuclease"/>
</dbReference>
<dbReference type="CDD" id="cd04471">
    <property type="entry name" value="S1_RNase_R"/>
    <property type="match status" value="1"/>
</dbReference>
<keyword evidence="12" id="KW-1185">Reference proteome</keyword>
<comment type="similarity">
    <text evidence="8">Belongs to the RNR ribonuclease family. RNase R subfamily.</text>
</comment>
<dbReference type="SMART" id="SM00955">
    <property type="entry name" value="RNB"/>
    <property type="match status" value="1"/>
</dbReference>
<feature type="region of interest" description="Disordered" evidence="9">
    <location>
        <begin position="1"/>
        <end position="24"/>
    </location>
</feature>
<keyword evidence="7 8" id="KW-0694">RNA-binding</keyword>
<protein>
    <recommendedName>
        <fullName evidence="8">Ribonuclease R</fullName>
        <shortName evidence="8">RNase R</shortName>
        <ecNumber evidence="8">3.1.13.1</ecNumber>
    </recommendedName>
</protein>
<accession>A0ABM7WAU7</accession>
<feature type="region of interest" description="Disordered" evidence="9">
    <location>
        <begin position="607"/>
        <end position="630"/>
    </location>
</feature>
<dbReference type="InterPro" id="IPR012340">
    <property type="entry name" value="NA-bd_OB-fold"/>
</dbReference>
<dbReference type="Gene3D" id="2.40.50.140">
    <property type="entry name" value="Nucleic acid-binding proteins"/>
    <property type="match status" value="2"/>
</dbReference>
<evidence type="ECO:0000256" key="1">
    <source>
        <dbReference type="ARBA" id="ARBA00001849"/>
    </source>
</evidence>
<dbReference type="EMBL" id="AP025516">
    <property type="protein sequence ID" value="BDD88076.1"/>
    <property type="molecule type" value="Genomic_DNA"/>
</dbReference>
<dbReference type="Pfam" id="PF08206">
    <property type="entry name" value="OB_RNB"/>
    <property type="match status" value="1"/>
</dbReference>
<dbReference type="PROSITE" id="PS01175">
    <property type="entry name" value="RIBONUCLEASE_II"/>
    <property type="match status" value="1"/>
</dbReference>
<dbReference type="InterPro" id="IPR001900">
    <property type="entry name" value="RNase_II/R"/>
</dbReference>